<dbReference type="OrthoDB" id="1444218at2"/>
<dbReference type="Gene3D" id="1.10.10.60">
    <property type="entry name" value="Homeodomain-like"/>
    <property type="match status" value="1"/>
</dbReference>
<dbReference type="KEGG" id="taj:C1A40_13810"/>
<accession>A0A2I7SKN3</accession>
<dbReference type="RefSeq" id="WP_102996404.1">
    <property type="nucleotide sequence ID" value="NZ_CP025938.1"/>
</dbReference>
<reference evidence="2" key="1">
    <citation type="submission" date="2018-01" db="EMBL/GenBank/DDBJ databases">
        <title>Complete genome of Tamlana sp. UJ94.</title>
        <authorList>
            <person name="Jung J."/>
            <person name="Chung D."/>
            <person name="Bae S.S."/>
            <person name="Baek K."/>
        </authorList>
    </citation>
    <scope>NUCLEOTIDE SEQUENCE [LARGE SCALE GENOMIC DNA]</scope>
    <source>
        <strain evidence="2">UJ94</strain>
    </source>
</reference>
<gene>
    <name evidence="1" type="ORF">C1A40_13810</name>
</gene>
<proteinExistence type="predicted"/>
<evidence type="ECO:0000313" key="2">
    <source>
        <dbReference type="Proteomes" id="UP000236592"/>
    </source>
</evidence>
<dbReference type="Proteomes" id="UP000236592">
    <property type="component" value="Chromosome"/>
</dbReference>
<evidence type="ECO:0000313" key="1">
    <source>
        <dbReference type="EMBL" id="AUS06453.1"/>
    </source>
</evidence>
<dbReference type="AlphaFoldDB" id="A0A2I7SKN3"/>
<name>A0A2I7SKN3_9FLAO</name>
<keyword evidence="2" id="KW-1185">Reference proteome</keyword>
<protein>
    <recommendedName>
        <fullName evidence="3">Resolvase HTH domain-containing protein</fullName>
    </recommendedName>
</protein>
<evidence type="ECO:0008006" key="3">
    <source>
        <dbReference type="Google" id="ProtNLM"/>
    </source>
</evidence>
<dbReference type="EMBL" id="CP025938">
    <property type="protein sequence ID" value="AUS06453.1"/>
    <property type="molecule type" value="Genomic_DNA"/>
</dbReference>
<sequence length="152" mass="17589">MYRYHPEIEGLKVNENGTEVIYLGEPLTIKELDRKTRPSDLKYVYLKGNIQSVAKLVCECWHGMPDNPRWCATRKVKANGFHFENLYWAPRGTNPEMGTQKVKRSKLSKLSSQDVKDIQERLTAGHTFKAIANDYGTSDMTISRIKKRLQRD</sequence>
<organism evidence="1 2">
    <name type="scientific">Pseudotamlana carrageenivorans</name>
    <dbReference type="NCBI Taxonomy" id="2069432"/>
    <lineage>
        <taxon>Bacteria</taxon>
        <taxon>Pseudomonadati</taxon>
        <taxon>Bacteroidota</taxon>
        <taxon>Flavobacteriia</taxon>
        <taxon>Flavobacteriales</taxon>
        <taxon>Flavobacteriaceae</taxon>
        <taxon>Pseudotamlana</taxon>
    </lineage>
</organism>